<dbReference type="OrthoDB" id="4030632at2"/>
<protein>
    <submittedName>
        <fullName evidence="3">Phosphotransferase</fullName>
    </submittedName>
</protein>
<feature type="domain" description="Aminoglycoside phosphotransferase" evidence="2">
    <location>
        <begin position="30"/>
        <end position="237"/>
    </location>
</feature>
<reference evidence="3 4" key="1">
    <citation type="submission" date="2019-07" db="EMBL/GenBank/DDBJ databases">
        <authorList>
            <person name="Kim J."/>
        </authorList>
    </citation>
    <scope>NUCLEOTIDE SEQUENCE [LARGE SCALE GENOMIC DNA]</scope>
    <source>
        <strain evidence="3 4">N4</strain>
    </source>
</reference>
<comment type="similarity">
    <text evidence="1">Belongs to the pseudomonas-type ThrB family.</text>
</comment>
<evidence type="ECO:0000313" key="4">
    <source>
        <dbReference type="Proteomes" id="UP000318102"/>
    </source>
</evidence>
<accession>A0A559ILH1</accession>
<evidence type="ECO:0000259" key="2">
    <source>
        <dbReference type="Pfam" id="PF01636"/>
    </source>
</evidence>
<proteinExistence type="inferred from homology"/>
<dbReference type="InterPro" id="IPR011009">
    <property type="entry name" value="Kinase-like_dom_sf"/>
</dbReference>
<comment type="caution">
    <text evidence="3">The sequence shown here is derived from an EMBL/GenBank/DDBJ whole genome shotgun (WGS) entry which is preliminary data.</text>
</comment>
<dbReference type="InterPro" id="IPR050249">
    <property type="entry name" value="Pseudomonas-type_ThrB"/>
</dbReference>
<dbReference type="PANTHER" id="PTHR21064:SF6">
    <property type="entry name" value="AMINOGLYCOSIDE PHOSPHOTRANSFERASE DOMAIN-CONTAINING PROTEIN"/>
    <property type="match status" value="1"/>
</dbReference>
<evidence type="ECO:0000313" key="3">
    <source>
        <dbReference type="EMBL" id="TVX88333.1"/>
    </source>
</evidence>
<dbReference type="InterPro" id="IPR002575">
    <property type="entry name" value="Aminoglycoside_PTrfase"/>
</dbReference>
<keyword evidence="4" id="KW-1185">Reference proteome</keyword>
<dbReference type="GO" id="GO:0009088">
    <property type="term" value="P:threonine biosynthetic process"/>
    <property type="evidence" value="ECO:0007669"/>
    <property type="project" value="TreeGrafter"/>
</dbReference>
<evidence type="ECO:0000256" key="1">
    <source>
        <dbReference type="ARBA" id="ARBA00038240"/>
    </source>
</evidence>
<dbReference type="Gene3D" id="3.90.1200.10">
    <property type="match status" value="1"/>
</dbReference>
<organism evidence="3 4">
    <name type="scientific">Paenibacillus agilis</name>
    <dbReference type="NCBI Taxonomy" id="3020863"/>
    <lineage>
        <taxon>Bacteria</taxon>
        <taxon>Bacillati</taxon>
        <taxon>Bacillota</taxon>
        <taxon>Bacilli</taxon>
        <taxon>Bacillales</taxon>
        <taxon>Paenibacillaceae</taxon>
        <taxon>Paenibacillus</taxon>
    </lineage>
</organism>
<dbReference type="SUPFAM" id="SSF56112">
    <property type="entry name" value="Protein kinase-like (PK-like)"/>
    <property type="match status" value="1"/>
</dbReference>
<dbReference type="GO" id="GO:0004413">
    <property type="term" value="F:homoserine kinase activity"/>
    <property type="evidence" value="ECO:0007669"/>
    <property type="project" value="TreeGrafter"/>
</dbReference>
<dbReference type="PANTHER" id="PTHR21064">
    <property type="entry name" value="AMINOGLYCOSIDE PHOSPHOTRANSFERASE DOMAIN-CONTAINING PROTEIN-RELATED"/>
    <property type="match status" value="1"/>
</dbReference>
<dbReference type="EMBL" id="VNJK01000003">
    <property type="protein sequence ID" value="TVX88333.1"/>
    <property type="molecule type" value="Genomic_DNA"/>
</dbReference>
<name>A0A559ILH1_9BACL</name>
<dbReference type="Pfam" id="PF01636">
    <property type="entry name" value="APH"/>
    <property type="match status" value="1"/>
</dbReference>
<dbReference type="AlphaFoldDB" id="A0A559ILH1"/>
<dbReference type="Proteomes" id="UP000318102">
    <property type="component" value="Unassembled WGS sequence"/>
</dbReference>
<gene>
    <name evidence="3" type="ORF">FPZ44_20840</name>
</gene>
<sequence length="339" mass="39208">MVLEQNNWSSSLLEEACRRYGGDPSSIQALGGFANNVFSFERNEETVILKLYTYTSPNDHSQLVGELTWMAYLSQQGIRITMPIYSRQDLWVEEIQLDVGDYLAVVYEKAAGKLLQDEQEEAWNNALFYKIGEAMGNMHRAAAEMETVTGASRRIDWYDEAFIHSPPPVSNAVLSQWTTYVNKLKSWPTDPNSYGLVHHDLHPHNFYVHEGELVLFDFGDCLYHWYSYDIAITLYHSMQFACISDPAEKAHWIVSFMDSFSKGYATTYQPLTQQQLEQIPFLLNYRRLYSYMYFKANTNWEQLDEGTQAALERMREAIEQEQPVLGNVFTPQTSQKANN</sequence>